<proteinExistence type="predicted"/>
<dbReference type="InterPro" id="IPR004518">
    <property type="entry name" value="MazG-like_dom"/>
</dbReference>
<dbReference type="EMBL" id="CP066817">
    <property type="protein sequence ID" value="QQM60586.1"/>
    <property type="molecule type" value="Genomic_DNA"/>
</dbReference>
<evidence type="ECO:0000313" key="2">
    <source>
        <dbReference type="EMBL" id="QQM60586.1"/>
    </source>
</evidence>
<organism evidence="2 3">
    <name type="scientific">Lactiplantibacillus plantarum</name>
    <name type="common">Lactobacillus plantarum</name>
    <dbReference type="NCBI Taxonomy" id="1590"/>
    <lineage>
        <taxon>Bacteria</taxon>
        <taxon>Bacillati</taxon>
        <taxon>Bacillota</taxon>
        <taxon>Bacilli</taxon>
        <taxon>Lactobacillales</taxon>
        <taxon>Lactobacillaceae</taxon>
        <taxon>Lactiplantibacillus</taxon>
    </lineage>
</organism>
<reference evidence="2 3" key="1">
    <citation type="submission" date="2020-12" db="EMBL/GenBank/DDBJ databases">
        <title>Whole genome sequencing of Lactobacillus plantarum PC518.</title>
        <authorList>
            <person name="Guo Q."/>
        </authorList>
    </citation>
    <scope>NUCLEOTIDE SEQUENCE [LARGE SCALE GENOMIC DNA]</scope>
    <source>
        <strain evidence="2 3">PC518</strain>
    </source>
</reference>
<dbReference type="Pfam" id="PF03819">
    <property type="entry name" value="MazG"/>
    <property type="match status" value="1"/>
</dbReference>
<dbReference type="CDD" id="cd11540">
    <property type="entry name" value="NTP-PPase_u3"/>
    <property type="match status" value="1"/>
</dbReference>
<evidence type="ECO:0000259" key="1">
    <source>
        <dbReference type="Pfam" id="PF03819"/>
    </source>
</evidence>
<protein>
    <submittedName>
        <fullName evidence="2">MazG-like family protein</fullName>
    </submittedName>
</protein>
<dbReference type="AlphaFoldDB" id="A0AAX1K8T1"/>
<evidence type="ECO:0000313" key="3">
    <source>
        <dbReference type="Proteomes" id="UP000595466"/>
    </source>
</evidence>
<dbReference type="Proteomes" id="UP000595466">
    <property type="component" value="Chromosome"/>
</dbReference>
<dbReference type="Gene3D" id="1.10.287.1080">
    <property type="entry name" value="MazG-like"/>
    <property type="match status" value="1"/>
</dbReference>
<name>A0AAX1K8T1_LACPN</name>
<dbReference type="RefSeq" id="WP_198073256.1">
    <property type="nucleotide sequence ID" value="NZ_CP065802.1"/>
</dbReference>
<dbReference type="SUPFAM" id="SSF101386">
    <property type="entry name" value="all-alpha NTP pyrophosphatases"/>
    <property type="match status" value="1"/>
</dbReference>
<gene>
    <name evidence="2" type="ORF">JH395_12770</name>
</gene>
<sequence>MAINDQLKFLDEWSKNRGLNCGDSSKQLIKLMEEVGELAEAHNKGFQGKQADSIGDIFVALTIYAQQCGLSFEGCVGMACREISNRHGKTINGVFIKESDLTND</sequence>
<feature type="domain" description="NTP pyrophosphohydrolase MazG-like" evidence="1">
    <location>
        <begin position="30"/>
        <end position="88"/>
    </location>
</feature>
<accession>A0AAX1K8T1</accession>